<feature type="compositionally biased region" description="Basic and acidic residues" evidence="1">
    <location>
        <begin position="126"/>
        <end position="142"/>
    </location>
</feature>
<accession>A0A9N7UXG8</accession>
<comment type="caution">
    <text evidence="2">The sequence shown here is derived from an EMBL/GenBank/DDBJ whole genome shotgun (WGS) entry which is preliminary data.</text>
</comment>
<evidence type="ECO:0000313" key="3">
    <source>
        <dbReference type="Proteomes" id="UP001153269"/>
    </source>
</evidence>
<organism evidence="2 3">
    <name type="scientific">Pleuronectes platessa</name>
    <name type="common">European plaice</name>
    <dbReference type="NCBI Taxonomy" id="8262"/>
    <lineage>
        <taxon>Eukaryota</taxon>
        <taxon>Metazoa</taxon>
        <taxon>Chordata</taxon>
        <taxon>Craniata</taxon>
        <taxon>Vertebrata</taxon>
        <taxon>Euteleostomi</taxon>
        <taxon>Actinopterygii</taxon>
        <taxon>Neopterygii</taxon>
        <taxon>Teleostei</taxon>
        <taxon>Neoteleostei</taxon>
        <taxon>Acanthomorphata</taxon>
        <taxon>Carangaria</taxon>
        <taxon>Pleuronectiformes</taxon>
        <taxon>Pleuronectoidei</taxon>
        <taxon>Pleuronectidae</taxon>
        <taxon>Pleuronectes</taxon>
    </lineage>
</organism>
<protein>
    <submittedName>
        <fullName evidence="2">Uncharacterized protein</fullName>
    </submittedName>
</protein>
<feature type="region of interest" description="Disordered" evidence="1">
    <location>
        <begin position="48"/>
        <end position="142"/>
    </location>
</feature>
<dbReference type="AlphaFoldDB" id="A0A9N7UXG8"/>
<proteinExistence type="predicted"/>
<reference evidence="2" key="1">
    <citation type="submission" date="2020-03" db="EMBL/GenBank/DDBJ databases">
        <authorList>
            <person name="Weist P."/>
        </authorList>
    </citation>
    <scope>NUCLEOTIDE SEQUENCE</scope>
</reference>
<dbReference type="EMBL" id="CADEAL010002121">
    <property type="protein sequence ID" value="CAB1438221.1"/>
    <property type="molecule type" value="Genomic_DNA"/>
</dbReference>
<name>A0A9N7UXG8_PLEPL</name>
<evidence type="ECO:0000256" key="1">
    <source>
        <dbReference type="SAM" id="MobiDB-lite"/>
    </source>
</evidence>
<feature type="compositionally biased region" description="Basic and acidic residues" evidence="1">
    <location>
        <begin position="95"/>
        <end position="114"/>
    </location>
</feature>
<dbReference type="Proteomes" id="UP001153269">
    <property type="component" value="Unassembled WGS sequence"/>
</dbReference>
<feature type="compositionally biased region" description="Basic residues" evidence="1">
    <location>
        <begin position="115"/>
        <end position="125"/>
    </location>
</feature>
<evidence type="ECO:0000313" key="2">
    <source>
        <dbReference type="EMBL" id="CAB1438221.1"/>
    </source>
</evidence>
<feature type="compositionally biased region" description="Basic and acidic residues" evidence="1">
    <location>
        <begin position="64"/>
        <end position="88"/>
    </location>
</feature>
<keyword evidence="3" id="KW-1185">Reference proteome</keyword>
<sequence>MSGLSRTHGDGDARRRSCPAILQRITGGQWIAVGYRLLRLRTGFPCKLNGNSFETPRLPQHCSSGHEPRSADSLARCKTEPNPQKEWRPSTWLDELGRGGRDNPEQHEQPPPEQRRRRRRGKQFKHSKEMREGGSCRDAEGV</sequence>
<gene>
    <name evidence="2" type="ORF">PLEPLA_LOCUS26169</name>
</gene>